<keyword evidence="2" id="KW-1185">Reference proteome</keyword>
<protein>
    <submittedName>
        <fullName evidence="1">Uncharacterized protein</fullName>
    </submittedName>
</protein>
<dbReference type="RefSeq" id="WP_128384181.1">
    <property type="nucleotide sequence ID" value="NZ_CP035033.1"/>
</dbReference>
<organism evidence="1 2">
    <name type="scientific">Hydrogenovibrio thermophilus</name>
    <dbReference type="NCBI Taxonomy" id="265883"/>
    <lineage>
        <taxon>Bacteria</taxon>
        <taxon>Pseudomonadati</taxon>
        <taxon>Pseudomonadota</taxon>
        <taxon>Gammaproteobacteria</taxon>
        <taxon>Thiotrichales</taxon>
        <taxon>Piscirickettsiaceae</taxon>
        <taxon>Hydrogenovibrio</taxon>
    </lineage>
</organism>
<accession>A0A451G4G1</accession>
<dbReference type="Proteomes" id="UP000285478">
    <property type="component" value="Chromosome"/>
</dbReference>
<evidence type="ECO:0000313" key="2">
    <source>
        <dbReference type="Proteomes" id="UP000285478"/>
    </source>
</evidence>
<dbReference type="AlphaFoldDB" id="A0A451G4G1"/>
<proteinExistence type="predicted"/>
<evidence type="ECO:0000313" key="1">
    <source>
        <dbReference type="EMBL" id="QAB14358.1"/>
    </source>
</evidence>
<reference evidence="1 2" key="1">
    <citation type="journal article" date="2018" name="Environ. Microbiol.">
        <title>Genomes of ubiquitous marine and hypersaline Hydrogenovibrio, Thiomicrorhabdus and Thiomicrospira spp. encode a diversity of mechanisms to sustain chemolithoautotrophy in heterogeneous environments.</title>
        <authorList>
            <person name="Scott K.M."/>
            <person name="Williams J."/>
            <person name="Porter C.M.B."/>
            <person name="Russel S."/>
            <person name="Harmer T.L."/>
            <person name="Paul J.H."/>
            <person name="Antonen K.M."/>
            <person name="Bridges M.K."/>
            <person name="Camper G.J."/>
            <person name="Campla C.K."/>
            <person name="Casella L.G."/>
            <person name="Chase E."/>
            <person name="Conrad J.W."/>
            <person name="Cruz M.C."/>
            <person name="Dunlap D.S."/>
            <person name="Duran L."/>
            <person name="Fahsbender E.M."/>
            <person name="Goldsmith D.B."/>
            <person name="Keeley R.F."/>
            <person name="Kondoff M.R."/>
            <person name="Kussy B.I."/>
            <person name="Lane M.K."/>
            <person name="Lawler S."/>
            <person name="Leigh B.A."/>
            <person name="Lewis C."/>
            <person name="Lostal L.M."/>
            <person name="Marking D."/>
            <person name="Mancera P.A."/>
            <person name="McClenthan E.C."/>
            <person name="McIntyre E.A."/>
            <person name="Mine J.A."/>
            <person name="Modi S."/>
            <person name="Moore B.D."/>
            <person name="Morgan W.A."/>
            <person name="Nelson K.M."/>
            <person name="Nguyen K.N."/>
            <person name="Ogburn N."/>
            <person name="Parrino D.G."/>
            <person name="Pedapudi A.D."/>
            <person name="Pelham R.P."/>
            <person name="Preece A.M."/>
            <person name="Rampersad E.A."/>
            <person name="Richardson J.C."/>
            <person name="Rodgers C.M."/>
            <person name="Schaffer B.L."/>
            <person name="Sheridan N.E."/>
            <person name="Solone M.R."/>
            <person name="Staley Z.R."/>
            <person name="Tabuchi M."/>
            <person name="Waide R.J."/>
            <person name="Wanjugi P.W."/>
            <person name="Young S."/>
            <person name="Clum A."/>
            <person name="Daum C."/>
            <person name="Huntemann M."/>
            <person name="Ivanova N."/>
            <person name="Kyrpides N."/>
            <person name="Mikhailova N."/>
            <person name="Palaniappan K."/>
            <person name="Pillay M."/>
            <person name="Reddy T.B.K."/>
            <person name="Shapiro N."/>
            <person name="Stamatis D."/>
            <person name="Varghese N."/>
            <person name="Woyke T."/>
            <person name="Boden R."/>
            <person name="Freyermuth S.K."/>
            <person name="Kerfeld C.A."/>
        </authorList>
    </citation>
    <scope>NUCLEOTIDE SEQUENCE [LARGE SCALE GENOMIC DNA]</scope>
    <source>
        <strain evidence="1 2">JR-2</strain>
    </source>
</reference>
<dbReference type="KEGG" id="htr:EPV75_01060"/>
<name>A0A451G4G1_9GAMM</name>
<sequence>MLDNFEYTFFDELIAKRFCEAVEGQGLTAQIAREEEGNGEVSFSVSIDGELSDAMAEELETLYSDLLFGDQAAQIEGNEEGAVADACGVQIKLASGEFTTVAIHPTIMNKILSVLSIDEVQKCLAQVAEDIENPKAGPICRRENLPGL</sequence>
<dbReference type="EMBL" id="CP035033">
    <property type="protein sequence ID" value="QAB14358.1"/>
    <property type="molecule type" value="Genomic_DNA"/>
</dbReference>
<gene>
    <name evidence="1" type="ORF">EPV75_01060</name>
</gene>